<feature type="compositionally biased region" description="Basic and acidic residues" evidence="1">
    <location>
        <begin position="895"/>
        <end position="906"/>
    </location>
</feature>
<feature type="region of interest" description="Disordered" evidence="1">
    <location>
        <begin position="1"/>
        <end position="49"/>
    </location>
</feature>
<name>A0A2V1EA03_9PLEO</name>
<dbReference type="Proteomes" id="UP000244855">
    <property type="component" value="Unassembled WGS sequence"/>
</dbReference>
<feature type="compositionally biased region" description="Polar residues" evidence="1">
    <location>
        <begin position="374"/>
        <end position="406"/>
    </location>
</feature>
<feature type="region of interest" description="Disordered" evidence="1">
    <location>
        <begin position="481"/>
        <end position="554"/>
    </location>
</feature>
<dbReference type="OrthoDB" id="3792198at2759"/>
<protein>
    <submittedName>
        <fullName evidence="2">Uncharacterized protein</fullName>
    </submittedName>
</protein>
<feature type="compositionally biased region" description="Polar residues" evidence="1">
    <location>
        <begin position="863"/>
        <end position="872"/>
    </location>
</feature>
<feature type="compositionally biased region" description="Acidic residues" evidence="1">
    <location>
        <begin position="913"/>
        <end position="923"/>
    </location>
</feature>
<dbReference type="EMBL" id="KZ805310">
    <property type="protein sequence ID" value="PVI06055.1"/>
    <property type="molecule type" value="Genomic_DNA"/>
</dbReference>
<accession>A0A2V1EA03</accession>
<feature type="compositionally biased region" description="Basic and acidic residues" evidence="1">
    <location>
        <begin position="827"/>
        <end position="845"/>
    </location>
</feature>
<feature type="region of interest" description="Disordered" evidence="1">
    <location>
        <begin position="815"/>
        <end position="923"/>
    </location>
</feature>
<feature type="region of interest" description="Disordered" evidence="1">
    <location>
        <begin position="698"/>
        <end position="745"/>
    </location>
</feature>
<feature type="compositionally biased region" description="Acidic residues" evidence="1">
    <location>
        <begin position="1"/>
        <end position="13"/>
    </location>
</feature>
<evidence type="ECO:0000313" key="3">
    <source>
        <dbReference type="Proteomes" id="UP000244855"/>
    </source>
</evidence>
<evidence type="ECO:0000313" key="2">
    <source>
        <dbReference type="EMBL" id="PVI06055.1"/>
    </source>
</evidence>
<proteinExistence type="predicted"/>
<organism evidence="2 3">
    <name type="scientific">Periconia macrospinosa</name>
    <dbReference type="NCBI Taxonomy" id="97972"/>
    <lineage>
        <taxon>Eukaryota</taxon>
        <taxon>Fungi</taxon>
        <taxon>Dikarya</taxon>
        <taxon>Ascomycota</taxon>
        <taxon>Pezizomycotina</taxon>
        <taxon>Dothideomycetes</taxon>
        <taxon>Pleosporomycetidae</taxon>
        <taxon>Pleosporales</taxon>
        <taxon>Massarineae</taxon>
        <taxon>Periconiaceae</taxon>
        <taxon>Periconia</taxon>
    </lineage>
</organism>
<feature type="compositionally biased region" description="Basic and acidic residues" evidence="1">
    <location>
        <begin position="704"/>
        <end position="726"/>
    </location>
</feature>
<feature type="compositionally biased region" description="Basic and acidic residues" evidence="1">
    <location>
        <begin position="22"/>
        <end position="36"/>
    </location>
</feature>
<reference evidence="2 3" key="1">
    <citation type="journal article" date="2018" name="Sci. Rep.">
        <title>Comparative genomics provides insights into the lifestyle and reveals functional heterogeneity of dark septate endophytic fungi.</title>
        <authorList>
            <person name="Knapp D.G."/>
            <person name="Nemeth J.B."/>
            <person name="Barry K."/>
            <person name="Hainaut M."/>
            <person name="Henrissat B."/>
            <person name="Johnson J."/>
            <person name="Kuo A."/>
            <person name="Lim J.H.P."/>
            <person name="Lipzen A."/>
            <person name="Nolan M."/>
            <person name="Ohm R.A."/>
            <person name="Tamas L."/>
            <person name="Grigoriev I.V."/>
            <person name="Spatafora J.W."/>
            <person name="Nagy L.G."/>
            <person name="Kovacs G.M."/>
        </authorList>
    </citation>
    <scope>NUCLEOTIDE SEQUENCE [LARGE SCALE GENOMIC DNA]</scope>
    <source>
        <strain evidence="2 3">DSE2036</strain>
    </source>
</reference>
<feature type="region of interest" description="Disordered" evidence="1">
    <location>
        <begin position="364"/>
        <end position="418"/>
    </location>
</feature>
<feature type="compositionally biased region" description="Basic residues" evidence="1">
    <location>
        <begin position="497"/>
        <end position="506"/>
    </location>
</feature>
<sequence>MEYEYEDQVDWSDDSLQPSQNPDRHSQPDNHQDERPIIPSPINPTLEPDRYEQWDLPVGESLPKDTSRSSRLPRFGVTRSQRARIGVHFDRRQPTIEDYSHFALYQASQKTYEAVFLKSFISHALHPRQIQACFEGSDDPEYLERYLQSVTTNVNQIVTKMIWNAHSRTANLLANEEKESVYFWDFQRFDKRIFRNFTPDNPILVVHKLEQSWHRISEHPPMIRYSTKDYPVGKNASPIEELDEVAETLFRHRDLNSNLATGRPVKPPLKKSKTSGLRAAALREERLDVSHNSWLSTFPNCFDLKTKNHQNPDASATLQPVSTADQSIHATRTSASNGEMLSATFEPSYENDADTLVADRRHSLATPEKLSVGSRASSSAKDTSTTESLPNESRSNIPSQSFTVSASEELPGSNLQSDEQRLARKRLFPQKNTDDSHPTIDIAIEQAVARGILEPPTAEVCKQIKMAARIQRIKRDMLARSQKNNTGAVTLTVPWKASRKRKRPGHHSGNANGDGSSEPDDTGTLRKNRRKTMETTTDTFIPLSSSECTSPAHSNLAPNLSYASSSKTLGRHQKLPQNAYFEPQSPNEEYAWLCSCRHALGNYYLSGDRKQCPGCNSNVDQMRSVQRMDFYLPSRTYQYQSAPERIWTPSKESGKEKKTKFISHNGIAKAAYWAAFSSGATDDEAKKLAVEAVQEHLRKPKGRPKLERKPKEPALKPEIKVVDRTPHPSGSKTLEHGQDLPTSAYWKPKKPGESYAWRCDMNHALGRYYLAGNRNSCPGCGMCSKRYWDAIDHGRNHEDALALAIEQTCAELGAQTRPAQTNAGPPRLKETRGSEQESHAPKDSSKSPSMADSAVSIEEAQKSRNCNLSALSPSGGEGGFDDETNNSEVTEENEQQDRCDPNDHTTDVVVISSDDESSSSDDE</sequence>
<feature type="compositionally biased region" description="Polar residues" evidence="1">
    <location>
        <begin position="312"/>
        <end position="339"/>
    </location>
</feature>
<feature type="compositionally biased region" description="Acidic residues" evidence="1">
    <location>
        <begin position="879"/>
        <end position="894"/>
    </location>
</feature>
<gene>
    <name evidence="2" type="ORF">DM02DRAFT_623374</name>
</gene>
<keyword evidence="3" id="KW-1185">Reference proteome</keyword>
<dbReference type="AlphaFoldDB" id="A0A2V1EA03"/>
<evidence type="ECO:0000256" key="1">
    <source>
        <dbReference type="SAM" id="MobiDB-lite"/>
    </source>
</evidence>
<feature type="compositionally biased region" description="Polar residues" evidence="1">
    <location>
        <begin position="534"/>
        <end position="554"/>
    </location>
</feature>
<feature type="region of interest" description="Disordered" evidence="1">
    <location>
        <begin position="312"/>
        <end position="341"/>
    </location>
</feature>